<accession>A0A6I9WUR4</accession>
<dbReference type="RefSeq" id="XP_011646276.1">
    <property type="nucleotide sequence ID" value="XM_011647974.2"/>
</dbReference>
<protein>
    <submittedName>
        <fullName evidence="3 4">Uncharacterized protein LOC105432941</fullName>
    </submittedName>
</protein>
<proteinExistence type="predicted"/>
<organism evidence="2 4">
    <name type="scientific">Pogonomyrmex barbatus</name>
    <name type="common">red harvester ant</name>
    <dbReference type="NCBI Taxonomy" id="144034"/>
    <lineage>
        <taxon>Eukaryota</taxon>
        <taxon>Metazoa</taxon>
        <taxon>Ecdysozoa</taxon>
        <taxon>Arthropoda</taxon>
        <taxon>Hexapoda</taxon>
        <taxon>Insecta</taxon>
        <taxon>Pterygota</taxon>
        <taxon>Neoptera</taxon>
        <taxon>Endopterygota</taxon>
        <taxon>Hymenoptera</taxon>
        <taxon>Apocrita</taxon>
        <taxon>Aculeata</taxon>
        <taxon>Formicoidea</taxon>
        <taxon>Formicidae</taxon>
        <taxon>Myrmicinae</taxon>
        <taxon>Pogonomyrmex</taxon>
    </lineage>
</organism>
<keyword evidence="2" id="KW-1185">Reference proteome</keyword>
<dbReference type="RefSeq" id="XP_011646283.1">
    <property type="nucleotide sequence ID" value="XM_011647981.2"/>
</dbReference>
<evidence type="ECO:0000256" key="1">
    <source>
        <dbReference type="SAM" id="SignalP"/>
    </source>
</evidence>
<reference evidence="3 4" key="1">
    <citation type="submission" date="2025-04" db="UniProtKB">
        <authorList>
            <consortium name="RefSeq"/>
        </authorList>
    </citation>
    <scope>IDENTIFICATION</scope>
</reference>
<evidence type="ECO:0000313" key="4">
    <source>
        <dbReference type="RefSeq" id="XP_011646283.1"/>
    </source>
</evidence>
<gene>
    <name evidence="3 4" type="primary">LOC105432941</name>
</gene>
<dbReference type="OrthoDB" id="6366357at2759"/>
<dbReference type="KEGG" id="pbar:105432941"/>
<feature type="signal peptide" evidence="1">
    <location>
        <begin position="1"/>
        <end position="19"/>
    </location>
</feature>
<feature type="chain" id="PRO_5044636553" evidence="1">
    <location>
        <begin position="20"/>
        <end position="201"/>
    </location>
</feature>
<evidence type="ECO:0000313" key="2">
    <source>
        <dbReference type="Proteomes" id="UP000504615"/>
    </source>
</evidence>
<keyword evidence="1" id="KW-0732">Signal</keyword>
<dbReference type="Proteomes" id="UP000504615">
    <property type="component" value="Unplaced"/>
</dbReference>
<sequence length="201" mass="23242">MRHFTCLLTLGAFAVAAFATIKNDASSVDMVREALLRLEKDLRRDLADQQRWANVEEREKYLHLIKAYERFGNQVDERFPLDREDHLDSLDSLWLWARAQHEIKGINGLYGLFRQMQREILELNAPIDIKQLANFAETILRDPNASIPRALDRIATLIINEKLFIAAFQVQMAVTRKDCNRGDNSSSPRPWSFRGIIMKTG</sequence>
<evidence type="ECO:0000313" key="3">
    <source>
        <dbReference type="RefSeq" id="XP_011646276.1"/>
    </source>
</evidence>
<name>A0A6I9WUR4_9HYME</name>
<dbReference type="AlphaFoldDB" id="A0A6I9WUR4"/>
<dbReference type="GeneID" id="105432941"/>